<evidence type="ECO:0000313" key="6">
    <source>
        <dbReference type="Proteomes" id="UP000294229"/>
    </source>
</evidence>
<evidence type="ECO:0000256" key="1">
    <source>
        <dbReference type="SAM" id="Phobius"/>
    </source>
</evidence>
<dbReference type="EMBL" id="UGHK01000001">
    <property type="protein sequence ID" value="STO70652.1"/>
    <property type="molecule type" value="Genomic_DNA"/>
</dbReference>
<dbReference type="GeneID" id="66256944"/>
<protein>
    <recommendedName>
        <fullName evidence="7">PEGA domain-containing protein</fullName>
    </recommendedName>
</protein>
<gene>
    <name evidence="3" type="ORF">EIG79_04840</name>
    <name evidence="4" type="ORF">NCTC11296_00558</name>
</gene>
<feature type="chain" id="PRO_5041522417" description="PEGA domain-containing protein" evidence="2">
    <location>
        <begin position="21"/>
        <end position="159"/>
    </location>
</feature>
<dbReference type="KEGG" id="apag:EIA51_10985"/>
<dbReference type="AlphaFoldDB" id="A0A0F5ET75"/>
<reference evidence="3 6" key="2">
    <citation type="submission" date="2018-11" db="EMBL/GenBank/DDBJ databases">
        <title>Sequencing Av. paragallinarum serogroups.</title>
        <authorList>
            <person name="Hellmuth J.E."/>
            <person name="Boucher C.E."/>
            <person name="Cason E.D."/>
        </authorList>
    </citation>
    <scope>NUCLEOTIDE SEQUENCE [LARGE SCALE GENOMIC DNA]</scope>
    <source>
        <strain evidence="3 6">SA-3</strain>
    </source>
</reference>
<evidence type="ECO:0000313" key="5">
    <source>
        <dbReference type="Proteomes" id="UP000254465"/>
    </source>
</evidence>
<dbReference type="Proteomes" id="UP000254465">
    <property type="component" value="Unassembled WGS sequence"/>
</dbReference>
<keyword evidence="1" id="KW-1133">Transmembrane helix</keyword>
<evidence type="ECO:0000256" key="2">
    <source>
        <dbReference type="SAM" id="SignalP"/>
    </source>
</evidence>
<keyword evidence="1" id="KW-0812">Transmembrane</keyword>
<keyword evidence="1" id="KW-0472">Membrane</keyword>
<keyword evidence="2" id="KW-0732">Signal</keyword>
<dbReference type="EMBL" id="RQXS01000015">
    <property type="protein sequence ID" value="RZN60031.1"/>
    <property type="molecule type" value="Genomic_DNA"/>
</dbReference>
<dbReference type="PROSITE" id="PS51257">
    <property type="entry name" value="PROKAR_LIPOPROTEIN"/>
    <property type="match status" value="1"/>
</dbReference>
<evidence type="ECO:0000313" key="3">
    <source>
        <dbReference type="EMBL" id="RZN60031.1"/>
    </source>
</evidence>
<organism evidence="4 5">
    <name type="scientific">Avibacterium paragallinarum</name>
    <name type="common">Haemophilus gallinarum</name>
    <dbReference type="NCBI Taxonomy" id="728"/>
    <lineage>
        <taxon>Bacteria</taxon>
        <taxon>Pseudomonadati</taxon>
        <taxon>Pseudomonadota</taxon>
        <taxon>Gammaproteobacteria</taxon>
        <taxon>Pasteurellales</taxon>
        <taxon>Pasteurellaceae</taxon>
        <taxon>Avibacterium</taxon>
    </lineage>
</organism>
<feature type="transmembrane region" description="Helical" evidence="1">
    <location>
        <begin position="95"/>
        <end position="112"/>
    </location>
</feature>
<dbReference type="Proteomes" id="UP000294229">
    <property type="component" value="Unassembled WGS sequence"/>
</dbReference>
<name>A0A0F5ET75_AVIPA</name>
<evidence type="ECO:0000313" key="4">
    <source>
        <dbReference type="EMBL" id="STO70652.1"/>
    </source>
</evidence>
<evidence type="ECO:0008006" key="7">
    <source>
        <dbReference type="Google" id="ProtNLM"/>
    </source>
</evidence>
<accession>A0A0F5ET75</accession>
<sequence>MKTLLKVAFLSSALALTGCATIVSDSKYPVLIKSEPSGAEFTIKNAKGEIISRGTTPHTVILKAGDGYFKKAQYTITFRKGKSISTVDVTPKVDGWYIGNLLFGGLVGLLIVDPITGAMYKLPAEVTGTLSTQKERALNIIDINTLTAEQRAKLEQIHL</sequence>
<dbReference type="RefSeq" id="WP_017806650.1">
    <property type="nucleotide sequence ID" value="NZ_CP034110.1"/>
</dbReference>
<proteinExistence type="predicted"/>
<feature type="signal peptide" evidence="2">
    <location>
        <begin position="1"/>
        <end position="20"/>
    </location>
</feature>
<reference evidence="4 5" key="1">
    <citation type="submission" date="2018-06" db="EMBL/GenBank/DDBJ databases">
        <authorList>
            <consortium name="Pathogen Informatics"/>
            <person name="Doyle S."/>
        </authorList>
    </citation>
    <scope>NUCLEOTIDE SEQUENCE [LARGE SCALE GENOMIC DNA]</scope>
    <source>
        <strain evidence="4 5">NCTC11296</strain>
    </source>
</reference>